<comment type="caution">
    <text evidence="1">The sequence shown here is derived from an EMBL/GenBank/DDBJ whole genome shotgun (WGS) entry which is preliminary data.</text>
</comment>
<organism evidence="1">
    <name type="scientific">marine sediment metagenome</name>
    <dbReference type="NCBI Taxonomy" id="412755"/>
    <lineage>
        <taxon>unclassified sequences</taxon>
        <taxon>metagenomes</taxon>
        <taxon>ecological metagenomes</taxon>
    </lineage>
</organism>
<accession>X1A6Q2</accession>
<reference evidence="1" key="1">
    <citation type="journal article" date="2014" name="Front. Microbiol.">
        <title>High frequency of phylogenetically diverse reductive dehalogenase-homologous genes in deep subseafloor sedimentary metagenomes.</title>
        <authorList>
            <person name="Kawai M."/>
            <person name="Futagami T."/>
            <person name="Toyoda A."/>
            <person name="Takaki Y."/>
            <person name="Nishi S."/>
            <person name="Hori S."/>
            <person name="Arai W."/>
            <person name="Tsubouchi T."/>
            <person name="Morono Y."/>
            <person name="Uchiyama I."/>
            <person name="Ito T."/>
            <person name="Fujiyama A."/>
            <person name="Inagaki F."/>
            <person name="Takami H."/>
        </authorList>
    </citation>
    <scope>NUCLEOTIDE SEQUENCE</scope>
    <source>
        <strain evidence="1">Expedition CK06-06</strain>
    </source>
</reference>
<proteinExistence type="predicted"/>
<protein>
    <submittedName>
        <fullName evidence="1">Uncharacterized protein</fullName>
    </submittedName>
</protein>
<dbReference type="EMBL" id="BART01007296">
    <property type="protein sequence ID" value="GAG55881.1"/>
    <property type="molecule type" value="Genomic_DNA"/>
</dbReference>
<name>X1A6Q2_9ZZZZ</name>
<dbReference type="AlphaFoldDB" id="X1A6Q2"/>
<gene>
    <name evidence="1" type="ORF">S01H4_16628</name>
</gene>
<sequence length="107" mass="10938">MTVSIKSLADGQLAAGTGTIYTTPASTQAIVKTITLVNTHDSALTVNLYFKASGGASRCIIPKDTSLAAGYLLVMDDEITLEAADILEGSGGTAEKVDFVISGAQEA</sequence>
<evidence type="ECO:0000313" key="1">
    <source>
        <dbReference type="EMBL" id="GAG55881.1"/>
    </source>
</evidence>